<dbReference type="PANTHER" id="PTHR41287">
    <property type="match status" value="1"/>
</dbReference>
<dbReference type="InterPro" id="IPR046462">
    <property type="entry name" value="TerL_nuclease"/>
</dbReference>
<dbReference type="OrthoDB" id="9760250at2"/>
<dbReference type="Pfam" id="PF03354">
    <property type="entry name" value="TerL_ATPase"/>
    <property type="match status" value="1"/>
</dbReference>
<dbReference type="InterPro" id="IPR027417">
    <property type="entry name" value="P-loop_NTPase"/>
</dbReference>
<evidence type="ECO:0000259" key="2">
    <source>
        <dbReference type="Pfam" id="PF20441"/>
    </source>
</evidence>
<dbReference type="AlphaFoldDB" id="A0A142VA55"/>
<evidence type="ECO:0000259" key="1">
    <source>
        <dbReference type="Pfam" id="PF03354"/>
    </source>
</evidence>
<dbReference type="Gene3D" id="3.40.50.300">
    <property type="entry name" value="P-loop containing nucleotide triphosphate hydrolases"/>
    <property type="match status" value="1"/>
</dbReference>
<dbReference type="GO" id="GO:0004519">
    <property type="term" value="F:endonuclease activity"/>
    <property type="evidence" value="ECO:0007669"/>
    <property type="project" value="InterPro"/>
</dbReference>
<dbReference type="RefSeq" id="WP_081113722.1">
    <property type="nucleotide sequence ID" value="NZ_CP011127.1"/>
</dbReference>
<accession>A0A142VA55</accession>
<feature type="domain" description="Terminase large subunit-like endonuclease" evidence="2">
    <location>
        <begin position="257"/>
        <end position="530"/>
    </location>
</feature>
<dbReference type="Pfam" id="PF20441">
    <property type="entry name" value="TerL_nuclease"/>
    <property type="match status" value="1"/>
</dbReference>
<evidence type="ECO:0000313" key="3">
    <source>
        <dbReference type="EMBL" id="AMU86668.1"/>
    </source>
</evidence>
<dbReference type="PATRIC" id="fig|61435.8.peg.840"/>
<dbReference type="InterPro" id="IPR005021">
    <property type="entry name" value="Terminase_largesu-like"/>
</dbReference>
<sequence length="547" mass="62195">MANKDRWFINKTKPPKGSPKGVFFSQEYADHAVRFIQALKHTKGKWAGQPFVLFPWQRKIIEEVFGWRKANGTRLYKTVYVEIPKKNGKSELAAAVALYLLFADGEHGAEVYGAAVDRDQARIVFDVAADMVCMSPALLKRSNILDSVKRVVVSSTNSFYRVLSKEVKAKHGFNTSGLVLDELHAQPDRDLVDVLTKGAGAAREQPLFFMITTAGVDRESICREYHDKARDILDGKREEPTFYPVIYGPPEDTKGWDWEDENNWYDVNPSLGEVLSIDEMREAYQSAKGNPAEENVFKQLRLNMWISCFVKGMPMENWDKCGPSKFELEKYEQWCAEMEGQECYAALDLSSTTDLTSLNLVFPLEDGYYRTIPFFWLPLDNLEMAARRDRIPYPIWAAQKLVRPTPGNVVDYSAVKVTLSELALKYRIREIAFDPWNAMHLVTELSDEGYPLVEFKQSVQNMSPPTKELLRVVLNGKLQHGGNPVLRWNADNLQLYWDANDNVKPNKQKATGRIDGVVALIMALSRAISHSNETEPSVYESRGVLTL</sequence>
<protein>
    <submittedName>
        <fullName evidence="3">Terminase, large subunit</fullName>
    </submittedName>
</protein>
<dbReference type="PANTHER" id="PTHR41287:SF1">
    <property type="entry name" value="PROTEIN YMFN"/>
    <property type="match status" value="1"/>
</dbReference>
<dbReference type="EMBL" id="CP011127">
    <property type="protein sequence ID" value="AMU86668.1"/>
    <property type="molecule type" value="Genomic_DNA"/>
</dbReference>
<evidence type="ECO:0000313" key="4">
    <source>
        <dbReference type="Proteomes" id="UP000076394"/>
    </source>
</evidence>
<dbReference type="InterPro" id="IPR046461">
    <property type="entry name" value="TerL_ATPase"/>
</dbReference>
<name>A0A142VA55_9CHLR</name>
<proteinExistence type="predicted"/>
<dbReference type="Proteomes" id="UP000076394">
    <property type="component" value="Chromosome"/>
</dbReference>
<reference evidence="3 4" key="1">
    <citation type="submission" date="2015-03" db="EMBL/GenBank/DDBJ databases">
        <title>Genomic characterization of Dehalococcoides mccartyi strain 11a5, an unusal plasmid-containing chloroethene dechlorinator.</title>
        <authorList>
            <person name="Zhao S."/>
            <person name="Ding C."/>
            <person name="He J."/>
        </authorList>
    </citation>
    <scope>NUCLEOTIDE SEQUENCE [LARGE SCALE GENOMIC DNA]</scope>
    <source>
        <strain evidence="3 4">11a5</strain>
    </source>
</reference>
<feature type="domain" description="Terminase large subunit-like ATPase" evidence="1">
    <location>
        <begin position="55"/>
        <end position="227"/>
    </location>
</feature>
<organism evidence="3 4">
    <name type="scientific">Dehalococcoides mccartyi</name>
    <dbReference type="NCBI Taxonomy" id="61435"/>
    <lineage>
        <taxon>Bacteria</taxon>
        <taxon>Bacillati</taxon>
        <taxon>Chloroflexota</taxon>
        <taxon>Dehalococcoidia</taxon>
        <taxon>Dehalococcoidales</taxon>
        <taxon>Dehalococcoidaceae</taxon>
        <taxon>Dehalococcoides</taxon>
    </lineage>
</organism>
<gene>
    <name evidence="3" type="ORF">Dm11a5_0842</name>
</gene>